<keyword evidence="5" id="KW-0716">Sensory transduction</keyword>
<evidence type="ECO:0000256" key="9">
    <source>
        <dbReference type="ARBA" id="ARBA00022840"/>
    </source>
</evidence>
<feature type="domain" description="Response regulatory" evidence="14">
    <location>
        <begin position="731"/>
        <end position="842"/>
    </location>
</feature>
<keyword evidence="4 12" id="KW-0597">Phosphoprotein</keyword>
<dbReference type="Gene3D" id="3.30.565.10">
    <property type="entry name" value="Histidine kinase-like ATPase, C-terminal domain"/>
    <property type="match status" value="1"/>
</dbReference>
<evidence type="ECO:0000256" key="6">
    <source>
        <dbReference type="ARBA" id="ARBA00022679"/>
    </source>
</evidence>
<keyword evidence="9" id="KW-0067">ATP-binding</keyword>
<comment type="caution">
    <text evidence="15">The sequence shown here is derived from an EMBL/GenBank/DDBJ whole genome shotgun (WGS) entry which is preliminary data.</text>
</comment>
<dbReference type="Gene3D" id="3.30.450.20">
    <property type="entry name" value="PAS domain"/>
    <property type="match status" value="1"/>
</dbReference>
<dbReference type="InterPro" id="IPR029016">
    <property type="entry name" value="GAF-like_dom_sf"/>
</dbReference>
<evidence type="ECO:0000256" key="11">
    <source>
        <dbReference type="ARBA" id="ARBA00023170"/>
    </source>
</evidence>
<evidence type="ECO:0000256" key="10">
    <source>
        <dbReference type="ARBA" id="ARBA00022991"/>
    </source>
</evidence>
<evidence type="ECO:0000259" key="14">
    <source>
        <dbReference type="PROSITE" id="PS50110"/>
    </source>
</evidence>
<evidence type="ECO:0000256" key="12">
    <source>
        <dbReference type="PROSITE-ProRule" id="PRU00169"/>
    </source>
</evidence>
<evidence type="ECO:0000313" key="16">
    <source>
        <dbReference type="Proteomes" id="UP000584824"/>
    </source>
</evidence>
<dbReference type="AlphaFoldDB" id="A0A7W6P2L0"/>
<dbReference type="InterPro" id="IPR001294">
    <property type="entry name" value="Phytochrome"/>
</dbReference>
<evidence type="ECO:0000256" key="7">
    <source>
        <dbReference type="ARBA" id="ARBA00022741"/>
    </source>
</evidence>
<dbReference type="Pfam" id="PF08446">
    <property type="entry name" value="PAS_2"/>
    <property type="match status" value="1"/>
</dbReference>
<dbReference type="InterPro" id="IPR036890">
    <property type="entry name" value="HATPase_C_sf"/>
</dbReference>
<feature type="modified residue" description="4-aspartylphosphate" evidence="12">
    <location>
        <position position="781"/>
    </location>
</feature>
<dbReference type="InterPro" id="IPR011006">
    <property type="entry name" value="CheY-like_superfamily"/>
</dbReference>
<gene>
    <name evidence="15" type="ORF">GGQ66_003545</name>
</gene>
<evidence type="ECO:0000256" key="2">
    <source>
        <dbReference type="ARBA" id="ARBA00012438"/>
    </source>
</evidence>
<dbReference type="PANTHER" id="PTHR41523:SF8">
    <property type="entry name" value="ETHYLENE RESPONSE SENSOR PROTEIN"/>
    <property type="match status" value="1"/>
</dbReference>
<dbReference type="EMBL" id="JACIDU010000016">
    <property type="protein sequence ID" value="MBB4104962.1"/>
    <property type="molecule type" value="Genomic_DNA"/>
</dbReference>
<reference evidence="15 16" key="1">
    <citation type="submission" date="2020-08" db="EMBL/GenBank/DDBJ databases">
        <title>Genomic Encyclopedia of Type Strains, Phase IV (KMG-IV): sequencing the most valuable type-strain genomes for metagenomic binning, comparative biology and taxonomic classification.</title>
        <authorList>
            <person name="Goeker M."/>
        </authorList>
    </citation>
    <scope>NUCLEOTIDE SEQUENCE [LARGE SCALE GENOMIC DNA]</scope>
    <source>
        <strain evidence="15 16">DSM 26385</strain>
    </source>
</reference>
<dbReference type="InterPro" id="IPR035965">
    <property type="entry name" value="PAS-like_dom_sf"/>
</dbReference>
<dbReference type="Pfam" id="PF00360">
    <property type="entry name" value="PHY"/>
    <property type="match status" value="1"/>
</dbReference>
<dbReference type="RefSeq" id="WP_183794037.1">
    <property type="nucleotide sequence ID" value="NZ_JACIDU010000016.1"/>
</dbReference>
<keyword evidence="7" id="KW-0547">Nucleotide-binding</keyword>
<dbReference type="SMART" id="SM00911">
    <property type="entry name" value="HWE_HK"/>
    <property type="match status" value="1"/>
</dbReference>
<dbReference type="GO" id="GO:0000160">
    <property type="term" value="P:phosphorelay signal transduction system"/>
    <property type="evidence" value="ECO:0007669"/>
    <property type="project" value="InterPro"/>
</dbReference>
<dbReference type="Proteomes" id="UP000584824">
    <property type="component" value="Unassembled WGS sequence"/>
</dbReference>
<protein>
    <recommendedName>
        <fullName evidence="2">histidine kinase</fullName>
        <ecNumber evidence="2">2.7.13.3</ecNumber>
    </recommendedName>
</protein>
<dbReference type="InterPro" id="IPR013515">
    <property type="entry name" value="Phytochrome_cen-reg"/>
</dbReference>
<dbReference type="PROSITE" id="PS50110">
    <property type="entry name" value="RESPONSE_REGULATORY"/>
    <property type="match status" value="1"/>
</dbReference>
<evidence type="ECO:0000256" key="4">
    <source>
        <dbReference type="ARBA" id="ARBA00022553"/>
    </source>
</evidence>
<dbReference type="PRINTS" id="PR01033">
    <property type="entry name" value="PHYTOCHROME"/>
</dbReference>
<dbReference type="GO" id="GO:0009881">
    <property type="term" value="F:photoreceptor activity"/>
    <property type="evidence" value="ECO:0007669"/>
    <property type="project" value="UniProtKB-KW"/>
</dbReference>
<dbReference type="Pfam" id="PF07536">
    <property type="entry name" value="HWE_HK"/>
    <property type="match status" value="1"/>
</dbReference>
<evidence type="ECO:0000256" key="1">
    <source>
        <dbReference type="ARBA" id="ARBA00000085"/>
    </source>
</evidence>
<dbReference type="InterPro" id="IPR003018">
    <property type="entry name" value="GAF"/>
</dbReference>
<dbReference type="SMART" id="SM00065">
    <property type="entry name" value="GAF"/>
    <property type="match status" value="1"/>
</dbReference>
<dbReference type="SUPFAM" id="SSF52172">
    <property type="entry name" value="CheY-like"/>
    <property type="match status" value="1"/>
</dbReference>
<dbReference type="EC" id="2.7.13.3" evidence="2"/>
<dbReference type="Pfam" id="PF00072">
    <property type="entry name" value="Response_reg"/>
    <property type="match status" value="1"/>
</dbReference>
<feature type="domain" description="Phytochrome chromophore attachment site" evidence="13">
    <location>
        <begin position="136"/>
        <end position="297"/>
    </location>
</feature>
<dbReference type="PROSITE" id="PS50046">
    <property type="entry name" value="PHYTOCHROME_2"/>
    <property type="match status" value="1"/>
</dbReference>
<dbReference type="GO" id="GO:0006355">
    <property type="term" value="P:regulation of DNA-templated transcription"/>
    <property type="evidence" value="ECO:0007669"/>
    <property type="project" value="InterPro"/>
</dbReference>
<name>A0A7W6P2L0_9HYPH</name>
<keyword evidence="11" id="KW-0675">Receptor</keyword>
<dbReference type="InterPro" id="IPR013654">
    <property type="entry name" value="PAS_2"/>
</dbReference>
<keyword evidence="16" id="KW-1185">Reference proteome</keyword>
<dbReference type="PANTHER" id="PTHR41523">
    <property type="entry name" value="TWO-COMPONENT SYSTEM SENSOR PROTEIN"/>
    <property type="match status" value="1"/>
</dbReference>
<dbReference type="GO" id="GO:0005524">
    <property type="term" value="F:ATP binding"/>
    <property type="evidence" value="ECO:0007669"/>
    <property type="project" value="UniProtKB-KW"/>
</dbReference>
<dbReference type="Pfam" id="PF01590">
    <property type="entry name" value="GAF"/>
    <property type="match status" value="1"/>
</dbReference>
<keyword evidence="3" id="KW-0600">Photoreceptor protein</keyword>
<dbReference type="InterPro" id="IPR016132">
    <property type="entry name" value="Phyto_chromo_attachment"/>
</dbReference>
<evidence type="ECO:0000256" key="5">
    <source>
        <dbReference type="ARBA" id="ARBA00022606"/>
    </source>
</evidence>
<evidence type="ECO:0000313" key="15">
    <source>
        <dbReference type="EMBL" id="MBB4104962.1"/>
    </source>
</evidence>
<evidence type="ECO:0000256" key="3">
    <source>
        <dbReference type="ARBA" id="ARBA00022543"/>
    </source>
</evidence>
<dbReference type="Gene3D" id="3.30.450.270">
    <property type="match status" value="1"/>
</dbReference>
<keyword evidence="6" id="KW-0808">Transferase</keyword>
<proteinExistence type="predicted"/>
<dbReference type="Gene3D" id="3.40.50.2300">
    <property type="match status" value="1"/>
</dbReference>
<keyword evidence="8 15" id="KW-0418">Kinase</keyword>
<dbReference type="GO" id="GO:0004673">
    <property type="term" value="F:protein histidine kinase activity"/>
    <property type="evidence" value="ECO:0007669"/>
    <property type="project" value="UniProtKB-EC"/>
</dbReference>
<sequence length="846" mass="92085">MNLTRCDQEPIHLLGRVQGFGFLIAVTADWVVTAVSENVGAFIPSSASELLGTKADSFLSPATIHEFRNVLQHVKPGAYPETVQGVVVADVPFDVSIGISGDVIMMEFEPHVGVERVSRYVSDVQFAIKQMTALPDLEEILAHAVRFCSAFTSFDRVMAYRFLPDGSGEVVTEQAVSEMEPFLGLRYPATDIPKQARALYVRNPIRIISDSHDIGALILSEEATGNPSLDLSASVLRAVSPTHLEYLRNMGVAASASVSIIVDGKLWGLLACHHRQPLTLAISHRNALLLFGQMLSLVLESRLAQTASVYEQLSKTLLDAIEKAAALSPNIVNVLLDNAELACRILEADGMAIIVNDGVTAIHRTPTVSEIRDIGEKLNSTEPGRIFSTSDLARWLAETQGITERAAGLLAIPISSAPRDHLLFFRSEIAKQVHWAGNPEKPVEMTGADQRLSPRRSFELWKQTVRGQSKDWDATKIQAAERLRVVILDAVLRTVDETARHRRLTVERQEILIAELNHRVRNVLTLVRSLISQTNREAMSTEDYASVLEGRIQALARAHDQITRNNWSPAPFTSLVATELKEHLNGKGPRLFIHGDDALLTPSAFSTMALVMHELVANSAKHGALKTELGTVSITLARQPDASLSVLWQEAGGPPVAQPQRRGFGTTIIERSVPYELHGTAQLEFDVDGLRAQFQLPAGHVRDLPALSAKRKAAIKPLATGAGTHIEAPAHVLLVEDNMIIAIDAEDMLQQLGATSVTIASTVREALAMVASRPFDMALLDINLGTETSIPVAMALREKGIPFAFTSGYRDDNALPAALRSSMVLGKPYDKDCLQTLIGLLRGTGG</sequence>
<dbReference type="InterPro" id="IPR011102">
    <property type="entry name" value="Sig_transdc_His_kinase_HWE"/>
</dbReference>
<comment type="catalytic activity">
    <reaction evidence="1">
        <text>ATP + protein L-histidine = ADP + protein N-phospho-L-histidine.</text>
        <dbReference type="EC" id="2.7.13.3"/>
    </reaction>
</comment>
<evidence type="ECO:0000256" key="8">
    <source>
        <dbReference type="ARBA" id="ARBA00022777"/>
    </source>
</evidence>
<dbReference type="GO" id="GO:0009584">
    <property type="term" value="P:detection of visible light"/>
    <property type="evidence" value="ECO:0007669"/>
    <property type="project" value="InterPro"/>
</dbReference>
<dbReference type="SUPFAM" id="SSF55785">
    <property type="entry name" value="PYP-like sensor domain (PAS domain)"/>
    <property type="match status" value="1"/>
</dbReference>
<accession>A0A7W6P2L0</accession>
<keyword evidence="10" id="KW-0157">Chromophore</keyword>
<dbReference type="SMART" id="SM00448">
    <property type="entry name" value="REC"/>
    <property type="match status" value="1"/>
</dbReference>
<dbReference type="SUPFAM" id="SSF55874">
    <property type="entry name" value="ATPase domain of HSP90 chaperone/DNA topoisomerase II/histidine kinase"/>
    <property type="match status" value="1"/>
</dbReference>
<dbReference type="InterPro" id="IPR043150">
    <property type="entry name" value="Phytochrome_PHY_sf"/>
</dbReference>
<evidence type="ECO:0000259" key="13">
    <source>
        <dbReference type="PROSITE" id="PS50046"/>
    </source>
</evidence>
<dbReference type="Gene3D" id="3.30.450.40">
    <property type="match status" value="1"/>
</dbReference>
<dbReference type="SUPFAM" id="SSF55781">
    <property type="entry name" value="GAF domain-like"/>
    <property type="match status" value="2"/>
</dbReference>
<dbReference type="InterPro" id="IPR001789">
    <property type="entry name" value="Sig_transdc_resp-reg_receiver"/>
</dbReference>
<organism evidence="15 16">
    <name type="scientific">Allorhizobium borbori</name>
    <dbReference type="NCBI Taxonomy" id="485907"/>
    <lineage>
        <taxon>Bacteria</taxon>
        <taxon>Pseudomonadati</taxon>
        <taxon>Pseudomonadota</taxon>
        <taxon>Alphaproteobacteria</taxon>
        <taxon>Hyphomicrobiales</taxon>
        <taxon>Rhizobiaceae</taxon>
        <taxon>Rhizobium/Agrobacterium group</taxon>
        <taxon>Allorhizobium</taxon>
    </lineage>
</organism>